<dbReference type="PANTHER" id="PTHR10520:SF12">
    <property type="entry name" value="TRIFUNCTIONAL PURINE BIOSYNTHETIC PROTEIN ADENOSINE-3"/>
    <property type="match status" value="1"/>
</dbReference>
<evidence type="ECO:0000256" key="2">
    <source>
        <dbReference type="ARBA" id="ARBA00004686"/>
    </source>
</evidence>
<proteinExistence type="inferred from homology"/>
<comment type="catalytic activity">
    <reaction evidence="14 15">
        <text>2-formamido-N(1)-(5-O-phospho-beta-D-ribosyl)acetamidine + ATP = 5-amino-1-(5-phospho-beta-D-ribosyl)imidazole + ADP + phosphate + H(+)</text>
        <dbReference type="Rhea" id="RHEA:23032"/>
        <dbReference type="ChEBI" id="CHEBI:15378"/>
        <dbReference type="ChEBI" id="CHEBI:30616"/>
        <dbReference type="ChEBI" id="CHEBI:43474"/>
        <dbReference type="ChEBI" id="CHEBI:137981"/>
        <dbReference type="ChEBI" id="CHEBI:147287"/>
        <dbReference type="ChEBI" id="CHEBI:456216"/>
        <dbReference type="EC" id="6.3.3.1"/>
    </reaction>
</comment>
<evidence type="ECO:0000259" key="17">
    <source>
        <dbReference type="Pfam" id="PF02769"/>
    </source>
</evidence>
<dbReference type="Proteomes" id="UP000241639">
    <property type="component" value="Unassembled WGS sequence"/>
</dbReference>
<dbReference type="GO" id="GO:0005829">
    <property type="term" value="C:cytosol"/>
    <property type="evidence" value="ECO:0007669"/>
    <property type="project" value="TreeGrafter"/>
</dbReference>
<dbReference type="FunFam" id="3.90.650.10:FF:000011">
    <property type="entry name" value="Phosphoribosylformylglycinamidine cyclo-ligase"/>
    <property type="match status" value="1"/>
</dbReference>
<evidence type="ECO:0000256" key="1">
    <source>
        <dbReference type="ARBA" id="ARBA00004496"/>
    </source>
</evidence>
<dbReference type="Pfam" id="PF00586">
    <property type="entry name" value="AIRS"/>
    <property type="match status" value="1"/>
</dbReference>
<evidence type="ECO:0000313" key="19">
    <source>
        <dbReference type="Proteomes" id="UP000241639"/>
    </source>
</evidence>
<keyword evidence="10 15" id="KW-0067">ATP-binding</keyword>
<evidence type="ECO:0000256" key="9">
    <source>
        <dbReference type="ARBA" id="ARBA00022755"/>
    </source>
</evidence>
<dbReference type="NCBIfam" id="TIGR00878">
    <property type="entry name" value="purM"/>
    <property type="match status" value="1"/>
</dbReference>
<dbReference type="SUPFAM" id="SSF55326">
    <property type="entry name" value="PurM N-terminal domain-like"/>
    <property type="match status" value="1"/>
</dbReference>
<keyword evidence="9 15" id="KW-0658">Purine biosynthesis</keyword>
<evidence type="ECO:0000256" key="11">
    <source>
        <dbReference type="ARBA" id="ARBA00031908"/>
    </source>
</evidence>
<comment type="subcellular location">
    <subcellularLocation>
        <location evidence="1 15">Cytoplasm</location>
    </subcellularLocation>
</comment>
<comment type="similarity">
    <text evidence="3 15">Belongs to the AIR synthase family.</text>
</comment>
<dbReference type="SUPFAM" id="SSF56042">
    <property type="entry name" value="PurM C-terminal domain-like"/>
    <property type="match status" value="1"/>
</dbReference>
<dbReference type="UniPathway" id="UPA00074">
    <property type="reaction ID" value="UER00129"/>
</dbReference>
<evidence type="ECO:0000256" key="4">
    <source>
        <dbReference type="ARBA" id="ARBA00013047"/>
    </source>
</evidence>
<feature type="domain" description="PurM-like C-terminal" evidence="17">
    <location>
        <begin position="171"/>
        <end position="338"/>
    </location>
</feature>
<keyword evidence="6 15" id="KW-0963">Cytoplasm</keyword>
<evidence type="ECO:0000256" key="12">
    <source>
        <dbReference type="ARBA" id="ARBA00032931"/>
    </source>
</evidence>
<dbReference type="InterPro" id="IPR004733">
    <property type="entry name" value="PurM_cligase"/>
</dbReference>
<dbReference type="InterPro" id="IPR036676">
    <property type="entry name" value="PurM-like_C_sf"/>
</dbReference>
<dbReference type="GO" id="GO:0006189">
    <property type="term" value="P:'de novo' IMP biosynthetic process"/>
    <property type="evidence" value="ECO:0007669"/>
    <property type="project" value="UniProtKB-UniRule"/>
</dbReference>
<dbReference type="AlphaFoldDB" id="A0A2T4Z6E9"/>
<dbReference type="GO" id="GO:0046084">
    <property type="term" value="P:adenine biosynthetic process"/>
    <property type="evidence" value="ECO:0007669"/>
    <property type="project" value="TreeGrafter"/>
</dbReference>
<keyword evidence="19" id="KW-1185">Reference proteome</keyword>
<dbReference type="Gene3D" id="3.90.650.10">
    <property type="entry name" value="PurM-like C-terminal domain"/>
    <property type="match status" value="1"/>
</dbReference>
<evidence type="ECO:0000256" key="10">
    <source>
        <dbReference type="ARBA" id="ARBA00022840"/>
    </source>
</evidence>
<dbReference type="GO" id="GO:0004641">
    <property type="term" value="F:phosphoribosylformylglycinamidine cyclo-ligase activity"/>
    <property type="evidence" value="ECO:0007669"/>
    <property type="project" value="UniProtKB-UniRule"/>
</dbReference>
<dbReference type="HAMAP" id="MF_00741">
    <property type="entry name" value="AIRS"/>
    <property type="match status" value="1"/>
</dbReference>
<protein>
    <recommendedName>
        <fullName evidence="5 15">Phosphoribosylformylglycinamidine cyclo-ligase</fullName>
        <ecNumber evidence="4 15">6.3.3.1</ecNumber>
    </recommendedName>
    <alternativeName>
        <fullName evidence="12 15">AIR synthase</fullName>
    </alternativeName>
    <alternativeName>
        <fullName evidence="13 15">AIRS</fullName>
    </alternativeName>
    <alternativeName>
        <fullName evidence="11 15">Phosphoribosyl-aminoimidazole synthetase</fullName>
    </alternativeName>
</protein>
<evidence type="ECO:0000313" key="18">
    <source>
        <dbReference type="EMBL" id="PTM57467.1"/>
    </source>
</evidence>
<comment type="pathway">
    <text evidence="2 15">Purine metabolism; IMP biosynthesis via de novo pathway; 5-amino-1-(5-phospho-D-ribosyl)imidazole from N(2)-formyl-N(1)-(5-phospho-D-ribosyl)glycinamide: step 2/2.</text>
</comment>
<evidence type="ECO:0000256" key="14">
    <source>
        <dbReference type="ARBA" id="ARBA00049057"/>
    </source>
</evidence>
<dbReference type="Gene3D" id="3.30.1330.10">
    <property type="entry name" value="PurM-like, N-terminal domain"/>
    <property type="match status" value="1"/>
</dbReference>
<name>A0A2T4Z6E9_9BACL</name>
<dbReference type="Pfam" id="PF02769">
    <property type="entry name" value="AIRS_C"/>
    <property type="match status" value="1"/>
</dbReference>
<evidence type="ECO:0000256" key="5">
    <source>
        <dbReference type="ARBA" id="ARBA00020367"/>
    </source>
</evidence>
<dbReference type="EC" id="6.3.3.1" evidence="4 15"/>
<evidence type="ECO:0000256" key="15">
    <source>
        <dbReference type="HAMAP-Rule" id="MF_00741"/>
    </source>
</evidence>
<evidence type="ECO:0000256" key="6">
    <source>
        <dbReference type="ARBA" id="ARBA00022490"/>
    </source>
</evidence>
<evidence type="ECO:0000259" key="16">
    <source>
        <dbReference type="Pfam" id="PF00586"/>
    </source>
</evidence>
<dbReference type="InterPro" id="IPR016188">
    <property type="entry name" value="PurM-like_N"/>
</dbReference>
<dbReference type="InterPro" id="IPR036921">
    <property type="entry name" value="PurM-like_N_sf"/>
</dbReference>
<comment type="caution">
    <text evidence="18">The sequence shown here is derived from an EMBL/GenBank/DDBJ whole genome shotgun (WGS) entry which is preliminary data.</text>
</comment>
<evidence type="ECO:0000256" key="3">
    <source>
        <dbReference type="ARBA" id="ARBA00010280"/>
    </source>
</evidence>
<reference evidence="18 19" key="1">
    <citation type="submission" date="2018-04" db="EMBL/GenBank/DDBJ databases">
        <title>Genomic Encyclopedia of Archaeal and Bacterial Type Strains, Phase II (KMG-II): from individual species to whole genera.</title>
        <authorList>
            <person name="Goeker M."/>
        </authorList>
    </citation>
    <scope>NUCLEOTIDE SEQUENCE [LARGE SCALE GENOMIC DNA]</scope>
    <source>
        <strain evidence="18 19">DSM 45169</strain>
    </source>
</reference>
<evidence type="ECO:0000256" key="13">
    <source>
        <dbReference type="ARBA" id="ARBA00033093"/>
    </source>
</evidence>
<dbReference type="OrthoDB" id="9802507at2"/>
<dbReference type="GO" id="GO:0004637">
    <property type="term" value="F:phosphoribosylamine-glycine ligase activity"/>
    <property type="evidence" value="ECO:0007669"/>
    <property type="project" value="TreeGrafter"/>
</dbReference>
<keyword evidence="8 15" id="KW-0547">Nucleotide-binding</keyword>
<evidence type="ECO:0000256" key="8">
    <source>
        <dbReference type="ARBA" id="ARBA00022741"/>
    </source>
</evidence>
<accession>A0A2T4Z6E9</accession>
<dbReference type="InterPro" id="IPR010918">
    <property type="entry name" value="PurM-like_C_dom"/>
</dbReference>
<organism evidence="18 19">
    <name type="scientific">Desmospora activa DSM 45169</name>
    <dbReference type="NCBI Taxonomy" id="1121389"/>
    <lineage>
        <taxon>Bacteria</taxon>
        <taxon>Bacillati</taxon>
        <taxon>Bacillota</taxon>
        <taxon>Bacilli</taxon>
        <taxon>Bacillales</taxon>
        <taxon>Thermoactinomycetaceae</taxon>
        <taxon>Desmospora</taxon>
    </lineage>
</organism>
<dbReference type="CDD" id="cd02196">
    <property type="entry name" value="PurM"/>
    <property type="match status" value="1"/>
</dbReference>
<feature type="domain" description="PurM-like N-terminal" evidence="16">
    <location>
        <begin position="54"/>
        <end position="159"/>
    </location>
</feature>
<dbReference type="EMBL" id="PZZP01000001">
    <property type="protein sequence ID" value="PTM57467.1"/>
    <property type="molecule type" value="Genomic_DNA"/>
</dbReference>
<dbReference type="FunFam" id="3.30.1330.10:FF:000001">
    <property type="entry name" value="Phosphoribosylformylglycinamidine cyclo-ligase"/>
    <property type="match status" value="1"/>
</dbReference>
<dbReference type="GO" id="GO:0005524">
    <property type="term" value="F:ATP binding"/>
    <property type="evidence" value="ECO:0007669"/>
    <property type="project" value="UniProtKB-KW"/>
</dbReference>
<evidence type="ECO:0000256" key="7">
    <source>
        <dbReference type="ARBA" id="ARBA00022598"/>
    </source>
</evidence>
<keyword evidence="7 15" id="KW-0436">Ligase</keyword>
<dbReference type="PANTHER" id="PTHR10520">
    <property type="entry name" value="TRIFUNCTIONAL PURINE BIOSYNTHETIC PROTEIN ADENOSINE-3-RELATED"/>
    <property type="match status" value="1"/>
</dbReference>
<gene>
    <name evidence="15" type="primary">purM</name>
    <name evidence="18" type="ORF">C8J48_0015</name>
</gene>
<dbReference type="RefSeq" id="WP_107724370.1">
    <property type="nucleotide sequence ID" value="NZ_PZZP01000001.1"/>
</dbReference>
<sequence length="344" mass="36274">MSDAYRQSGVDIAAGEEAVQRIKGHVMRTHRPEVMGGIGGFGGLFSLSGYREPVLVAATDGVGTKLKLAFQLDRHDTIGVDCVAMCVNDLVVQGAEPLFFLDYIATGKLSPPQVEAVVKGIADGCEQAGCALLGGETAEMPGMYAAGEYDVAGFSVGAVEKSGLLTGETIRPGDVIIGLASNGLHSNGFSLVRKIIADSGTSLTDSVPWGHHSWGEELLTPTRIYIRPFHQLMEAVTVKGGAHITGGGLIENVPRMLPQGLQANIRPDSWPVPDVFRFLAEQASLTAEDCYRTFNMGIGMVLFVPAEETQTAMQIAIEAGERAYVIGQVEAGENGVVGLKGASL</sequence>